<dbReference type="EMBL" id="LN730506">
    <property type="protein sequence ID" value="CEP13736.1"/>
    <property type="molecule type" value="Genomic_DNA"/>
</dbReference>
<sequence length="232" mass="26813">MSTIFLYEDGHGNVVDEKGGPEPMDYIVDENEFIVETLATHSEYMQSASSSESSLTSPMLIEKPKDEDTRMKEADVKRDYVHCTVQDKARFFDLKIEKCMTASAAAKQLGIHVGTAYRWAEQYYMCPDSIFDSTKKVGRKCILMEDHKMTVINFIDANPSASVEHLLKQFHDLKVSRSTVYNFMKSECNLSLKKADFHSIERNSPAKIDERYNWVCKWGKHRHEFPDELRFS</sequence>
<accession>A0A0B7NFL8</accession>
<evidence type="ECO:0008006" key="3">
    <source>
        <dbReference type="Google" id="ProtNLM"/>
    </source>
</evidence>
<dbReference type="OrthoDB" id="2207820at2759"/>
<keyword evidence="2" id="KW-1185">Reference proteome</keyword>
<evidence type="ECO:0000313" key="2">
    <source>
        <dbReference type="Proteomes" id="UP000054107"/>
    </source>
</evidence>
<reference evidence="1 2" key="1">
    <citation type="submission" date="2014-09" db="EMBL/GenBank/DDBJ databases">
        <authorList>
            <person name="Ellenberger Sabrina"/>
        </authorList>
    </citation>
    <scope>NUCLEOTIDE SEQUENCE [LARGE SCALE GENOMIC DNA]</scope>
    <source>
        <strain evidence="1 2">CBS 412.66</strain>
    </source>
</reference>
<dbReference type="Proteomes" id="UP000054107">
    <property type="component" value="Unassembled WGS sequence"/>
</dbReference>
<name>A0A0B7NFL8_9FUNG</name>
<dbReference type="InterPro" id="IPR009057">
    <property type="entry name" value="Homeodomain-like_sf"/>
</dbReference>
<gene>
    <name evidence="1" type="primary">PARPA_07866.1 scaffold 30876</name>
</gene>
<proteinExistence type="predicted"/>
<dbReference type="STRING" id="35722.A0A0B7NFL8"/>
<evidence type="ECO:0000313" key="1">
    <source>
        <dbReference type="EMBL" id="CEP13736.1"/>
    </source>
</evidence>
<dbReference type="AlphaFoldDB" id="A0A0B7NFL8"/>
<organism evidence="1 2">
    <name type="scientific">Parasitella parasitica</name>
    <dbReference type="NCBI Taxonomy" id="35722"/>
    <lineage>
        <taxon>Eukaryota</taxon>
        <taxon>Fungi</taxon>
        <taxon>Fungi incertae sedis</taxon>
        <taxon>Mucoromycota</taxon>
        <taxon>Mucoromycotina</taxon>
        <taxon>Mucoromycetes</taxon>
        <taxon>Mucorales</taxon>
        <taxon>Mucorineae</taxon>
        <taxon>Mucoraceae</taxon>
        <taxon>Parasitella</taxon>
    </lineage>
</organism>
<protein>
    <recommendedName>
        <fullName evidence="3">Homeodomain-like DNA binding domain-containing transcription factor</fullName>
    </recommendedName>
</protein>
<dbReference type="SUPFAM" id="SSF46689">
    <property type="entry name" value="Homeodomain-like"/>
    <property type="match status" value="1"/>
</dbReference>